<protein>
    <submittedName>
        <fullName evidence="2">Uncharacterized protein</fullName>
    </submittedName>
</protein>
<keyword evidence="3" id="KW-1185">Reference proteome</keyword>
<dbReference type="EMBL" id="KN796113">
    <property type="protein sequence ID" value="KUI63586.1"/>
    <property type="molecule type" value="Genomic_DNA"/>
</dbReference>
<dbReference type="OrthoDB" id="5418574at2759"/>
<proteinExistence type="predicted"/>
<evidence type="ECO:0000313" key="2">
    <source>
        <dbReference type="EMBL" id="KUI63586.1"/>
    </source>
</evidence>
<dbReference type="AlphaFoldDB" id="A0A194VHG8"/>
<evidence type="ECO:0000256" key="1">
    <source>
        <dbReference type="SAM" id="MobiDB-lite"/>
    </source>
</evidence>
<name>A0A194VHG8_CYTMA</name>
<reference evidence="2" key="1">
    <citation type="submission" date="2014-12" db="EMBL/GenBank/DDBJ databases">
        <title>Genome Sequence of Valsa Canker Pathogens Uncovers a Specific Adaption of Colonization on Woody Bark.</title>
        <authorList>
            <person name="Yin Z."/>
            <person name="Liu H."/>
            <person name="Gao X."/>
            <person name="Li Z."/>
            <person name="Song N."/>
            <person name="Ke X."/>
            <person name="Dai Q."/>
            <person name="Wu Y."/>
            <person name="Sun Y."/>
            <person name="Xu J.-R."/>
            <person name="Kang Z.K."/>
            <person name="Wang L."/>
            <person name="Huang L."/>
        </authorList>
    </citation>
    <scope>NUCLEOTIDE SEQUENCE [LARGE SCALE GENOMIC DNA]</scope>
    <source>
        <strain evidence="2">03-8</strain>
    </source>
</reference>
<sequence>MPTDSVVPPVDKFETNYANHPSHLPTMSKLGESTIISDGRRRNLYDDARVKDEFATTRFWEYIFQKQFFPGPNWVLSSQQPPTLAVDHLRRVDLTIEHFSSQSNPQTVLFMEAKKHGAPESDIRAVETQAFDASMQYSYYVQNPHPIWVQTCVGTSTRFWIYSPGDDFLTAFLPGAFGQADQDKYLDADEFGGDIIRAVTYIARHHIPPNKFIGSRTPSVSTVNSSASEPPQSPSSAARTKLEDLAAASKAPIPLEEGFWSYMEITSEVGEQLVGYTHQGVEVNTPKKDWWPHWRTSAGAKSACYVYIAPSREVYYTWKLEPIMH</sequence>
<evidence type="ECO:0000313" key="3">
    <source>
        <dbReference type="Proteomes" id="UP000078559"/>
    </source>
</evidence>
<gene>
    <name evidence="2" type="ORF">VM1G_10403</name>
</gene>
<dbReference type="Proteomes" id="UP000078559">
    <property type="component" value="Unassembled WGS sequence"/>
</dbReference>
<accession>A0A194VHG8</accession>
<feature type="compositionally biased region" description="Low complexity" evidence="1">
    <location>
        <begin position="225"/>
        <end position="237"/>
    </location>
</feature>
<feature type="region of interest" description="Disordered" evidence="1">
    <location>
        <begin position="213"/>
        <end position="237"/>
    </location>
</feature>
<organism evidence="2 3">
    <name type="scientific">Cytospora mali</name>
    <name type="common">Apple Valsa canker fungus</name>
    <name type="synonym">Valsa mali</name>
    <dbReference type="NCBI Taxonomy" id="578113"/>
    <lineage>
        <taxon>Eukaryota</taxon>
        <taxon>Fungi</taxon>
        <taxon>Dikarya</taxon>
        <taxon>Ascomycota</taxon>
        <taxon>Pezizomycotina</taxon>
        <taxon>Sordariomycetes</taxon>
        <taxon>Sordariomycetidae</taxon>
        <taxon>Diaporthales</taxon>
        <taxon>Cytosporaceae</taxon>
        <taxon>Cytospora</taxon>
    </lineage>
</organism>